<dbReference type="Gene3D" id="3.40.50.150">
    <property type="entry name" value="Vaccinia Virus protein VP39"/>
    <property type="match status" value="1"/>
</dbReference>
<dbReference type="PANTHER" id="PTHR37426">
    <property type="entry name" value="RIBOSOMAL RNA LARGE SUBUNIT METHYLTRANSFERASE J"/>
    <property type="match status" value="1"/>
</dbReference>
<dbReference type="SUPFAM" id="SSF53335">
    <property type="entry name" value="S-adenosyl-L-methionine-dependent methyltransferases"/>
    <property type="match status" value="1"/>
</dbReference>
<dbReference type="HAMAP" id="MF_00934">
    <property type="entry name" value="23SrRNA_methyltr_J"/>
    <property type="match status" value="1"/>
</dbReference>
<proteinExistence type="inferred from homology"/>
<comment type="caution">
    <text evidence="1">The sequence shown here is derived from an EMBL/GenBank/DDBJ whole genome shotgun (WGS) entry which is preliminary data.</text>
</comment>
<dbReference type="PANTHER" id="PTHR37426:SF1">
    <property type="entry name" value="RIBOSOMAL RNA LARGE SUBUNIT METHYLTRANSFERASE J"/>
    <property type="match status" value="1"/>
</dbReference>
<sequence length="256" mass="28530">MLDYLNQKDKPYTVIDTHAGAGLYSLDTGYAQQGAEYMQGIAKLWDVPNLPAPLQTYVEAVRQLNPQGALKAYPGSPWLALQAMRESDRLRLFELHSTDARLLHDNFAAAGRRVKVEFGDGFAGMRALLPPPSRRGLVLIDPSYEDKEDYRTVHQAIKDALQRFATGMYAVWYPLLPRPEPQRLVDNLMRLEGVKCLDVVLQVRAPTSDGLGMYGSGMLLINPPYTLAPMLRATLPTLVKLMGLDRTAGYRLQGAK</sequence>
<name>E6QVB6_9ZZZZ</name>
<protein>
    <recommendedName>
        <fullName evidence="2">Ribosomal RNA large subunit methyltransferase J</fullName>
    </recommendedName>
</protein>
<dbReference type="InterPro" id="IPR007473">
    <property type="entry name" value="RlmJ"/>
</dbReference>
<evidence type="ECO:0000313" key="1">
    <source>
        <dbReference type="EMBL" id="CBI11189.1"/>
    </source>
</evidence>
<evidence type="ECO:0008006" key="2">
    <source>
        <dbReference type="Google" id="ProtNLM"/>
    </source>
</evidence>
<dbReference type="EMBL" id="CABR01000127">
    <property type="protein sequence ID" value="CBI11189.1"/>
    <property type="molecule type" value="Genomic_DNA"/>
</dbReference>
<dbReference type="AlphaFoldDB" id="E6QVB6"/>
<gene>
    <name evidence="1" type="ORF">CARN7_2002</name>
</gene>
<dbReference type="GO" id="GO:0005829">
    <property type="term" value="C:cytosol"/>
    <property type="evidence" value="ECO:0007669"/>
    <property type="project" value="TreeGrafter"/>
</dbReference>
<accession>E6QVB6</accession>
<organism evidence="1">
    <name type="scientific">mine drainage metagenome</name>
    <dbReference type="NCBI Taxonomy" id="410659"/>
    <lineage>
        <taxon>unclassified sequences</taxon>
        <taxon>metagenomes</taxon>
        <taxon>ecological metagenomes</taxon>
    </lineage>
</organism>
<dbReference type="GO" id="GO:0036307">
    <property type="term" value="F:23S rRNA (adenine(2030)-N(6))-methyltransferase activity"/>
    <property type="evidence" value="ECO:0007669"/>
    <property type="project" value="TreeGrafter"/>
</dbReference>
<dbReference type="InterPro" id="IPR029063">
    <property type="entry name" value="SAM-dependent_MTases_sf"/>
</dbReference>
<dbReference type="Pfam" id="PF04378">
    <property type="entry name" value="RsmJ"/>
    <property type="match status" value="1"/>
</dbReference>
<reference evidence="1" key="1">
    <citation type="submission" date="2009-10" db="EMBL/GenBank/DDBJ databases">
        <title>Diversity of trophic interactions inside an arsenic-rich microbial ecosystem.</title>
        <authorList>
            <person name="Bertin P.N."/>
            <person name="Heinrich-Salmeron A."/>
            <person name="Pelletier E."/>
            <person name="Goulhen-Chollet F."/>
            <person name="Arsene-Ploetze F."/>
            <person name="Gallien S."/>
            <person name="Calteau A."/>
            <person name="Vallenet D."/>
            <person name="Casiot C."/>
            <person name="Chane-Woon-Ming B."/>
            <person name="Giloteaux L."/>
            <person name="Barakat M."/>
            <person name="Bonnefoy V."/>
            <person name="Bruneel O."/>
            <person name="Chandler M."/>
            <person name="Cleiss J."/>
            <person name="Duran R."/>
            <person name="Elbaz-Poulichet F."/>
            <person name="Fonknechten N."/>
            <person name="Lauga B."/>
            <person name="Mornico D."/>
            <person name="Ortet P."/>
            <person name="Schaeffer C."/>
            <person name="Siguier P."/>
            <person name="Alexander Thil Smith A."/>
            <person name="Van Dorsselaer A."/>
            <person name="Weissenbach J."/>
            <person name="Medigue C."/>
            <person name="Le Paslier D."/>
        </authorList>
    </citation>
    <scope>NUCLEOTIDE SEQUENCE</scope>
</reference>
<dbReference type="GO" id="GO:0070475">
    <property type="term" value="P:rRNA base methylation"/>
    <property type="evidence" value="ECO:0007669"/>
    <property type="project" value="InterPro"/>
</dbReference>